<name>A0A517XM03_9BACT</name>
<reference evidence="1 2" key="1">
    <citation type="submission" date="2019-02" db="EMBL/GenBank/DDBJ databases">
        <title>Deep-cultivation of Planctomycetes and their phenomic and genomic characterization uncovers novel biology.</title>
        <authorList>
            <person name="Wiegand S."/>
            <person name="Jogler M."/>
            <person name="Boedeker C."/>
            <person name="Pinto D."/>
            <person name="Vollmers J."/>
            <person name="Rivas-Marin E."/>
            <person name="Kohn T."/>
            <person name="Peeters S.H."/>
            <person name="Heuer A."/>
            <person name="Rast P."/>
            <person name="Oberbeckmann S."/>
            <person name="Bunk B."/>
            <person name="Jeske O."/>
            <person name="Meyerdierks A."/>
            <person name="Storesund J.E."/>
            <person name="Kallscheuer N."/>
            <person name="Luecker S."/>
            <person name="Lage O.M."/>
            <person name="Pohl T."/>
            <person name="Merkel B.J."/>
            <person name="Hornburger P."/>
            <person name="Mueller R.-W."/>
            <person name="Bruemmer F."/>
            <person name="Labrenz M."/>
            <person name="Spormann A.M."/>
            <person name="Op den Camp H."/>
            <person name="Overmann J."/>
            <person name="Amann R."/>
            <person name="Jetten M.S.M."/>
            <person name="Mascher T."/>
            <person name="Medema M.H."/>
            <person name="Devos D.P."/>
            <person name="Kaster A.-K."/>
            <person name="Ovreas L."/>
            <person name="Rohde M."/>
            <person name="Galperin M.Y."/>
            <person name="Jogler C."/>
        </authorList>
    </citation>
    <scope>NUCLEOTIDE SEQUENCE [LARGE SCALE GENOMIC DNA]</scope>
    <source>
        <strain evidence="1 2">ETA_A1</strain>
    </source>
</reference>
<dbReference type="RefSeq" id="WP_145233906.1">
    <property type="nucleotide sequence ID" value="NZ_CP036273.1"/>
</dbReference>
<dbReference type="EMBL" id="CP036273">
    <property type="protein sequence ID" value="QDU18543.1"/>
    <property type="molecule type" value="Genomic_DNA"/>
</dbReference>
<dbReference type="KEGG" id="uli:ETAA1_04350"/>
<dbReference type="Gene3D" id="2.120.10.30">
    <property type="entry name" value="TolB, C-terminal domain"/>
    <property type="match status" value="1"/>
</dbReference>
<accession>A0A517XM03</accession>
<proteinExistence type="predicted"/>
<sequence length="625" mass="67692">MRARSKYLVPAALVLAVGGGVAAYLAFGRGVWEARDLRPHVRSNPPVPVVFTSRSDASSFQAAAPEGEGFTYPGTIPWAAREGRLRRLDPDGRVFELTWGRTLDDGGTLVDVMSPSITPDGERVVFAGRRAAPDPGRWRIYEVHLDGTGLRQLTGNPGDPGCVNVPPMRFAADGSTLPDAERKALDYDDVDPVDVGNGLVFASSRLPDLGRDHARRATQLWIWSAGEPKPLTLTANRNNDRWPYLTLAENLLVFSLWSRNREAVTEDASDVRPVGTPGTYATSATDQWMGARVNLAATQFGFVVKIAEAVWRPRPLFNGRVAFMTPHPAGNGRLRLAQADWGYLRVAPSSLSAAGPMPTQVGGTLLYAPDRDADDRELTVGCPSPCPNGTVLCSAAPVGAAAGGYGLYLFPQEWSTWQKPQFLFDDPELADAEPVAVYARPVPVGKRVFASVKDYKQPDFVNLFSGKKYEGAYGLFENSMINVPSVDDFLGQKTDAGQGPVIPAPTNIKSVVFFAAHRDRFDDPVKPRVPGEWERLMSEPLTDKGGLRAWVPAMGTSAGVLAGLDADGKVARWESKAKDKAGRSATFFALAGDHYSGVRADGYHFCLGCHTGHTFIPADVTERVR</sequence>
<dbReference type="InterPro" id="IPR011042">
    <property type="entry name" value="6-blade_b-propeller_TolB-like"/>
</dbReference>
<dbReference type="OrthoDB" id="269409at2"/>
<evidence type="ECO:0000313" key="2">
    <source>
        <dbReference type="Proteomes" id="UP000319576"/>
    </source>
</evidence>
<keyword evidence="2" id="KW-1185">Reference proteome</keyword>
<dbReference type="Proteomes" id="UP000319576">
    <property type="component" value="Chromosome"/>
</dbReference>
<gene>
    <name evidence="1" type="ORF">ETAA1_04350</name>
</gene>
<protein>
    <recommendedName>
        <fullName evidence="3">Hydrazine synthase alpha subunit middle domain-containing protein</fullName>
    </recommendedName>
</protein>
<dbReference type="SUPFAM" id="SSF69304">
    <property type="entry name" value="Tricorn protease N-terminal domain"/>
    <property type="match status" value="1"/>
</dbReference>
<dbReference type="AlphaFoldDB" id="A0A517XM03"/>
<evidence type="ECO:0008006" key="3">
    <source>
        <dbReference type="Google" id="ProtNLM"/>
    </source>
</evidence>
<evidence type="ECO:0000313" key="1">
    <source>
        <dbReference type="EMBL" id="QDU18543.1"/>
    </source>
</evidence>
<organism evidence="1 2">
    <name type="scientific">Urbifossiella limnaea</name>
    <dbReference type="NCBI Taxonomy" id="2528023"/>
    <lineage>
        <taxon>Bacteria</taxon>
        <taxon>Pseudomonadati</taxon>
        <taxon>Planctomycetota</taxon>
        <taxon>Planctomycetia</taxon>
        <taxon>Gemmatales</taxon>
        <taxon>Gemmataceae</taxon>
        <taxon>Urbifossiella</taxon>
    </lineage>
</organism>